<dbReference type="SUPFAM" id="SSF48576">
    <property type="entry name" value="Terpenoid synthases"/>
    <property type="match status" value="1"/>
</dbReference>
<name>A0A516INP6_9SPHN</name>
<gene>
    <name evidence="1" type="ORF">FMM02_00285</name>
</gene>
<keyword evidence="2" id="KW-1185">Reference proteome</keyword>
<dbReference type="EMBL" id="CP041659">
    <property type="protein sequence ID" value="QDP18533.1"/>
    <property type="molecule type" value="Genomic_DNA"/>
</dbReference>
<protein>
    <recommendedName>
        <fullName evidence="3">Phytoene synthase</fullName>
    </recommendedName>
</protein>
<dbReference type="OrthoDB" id="9814909at2"/>
<evidence type="ECO:0008006" key="3">
    <source>
        <dbReference type="Google" id="ProtNLM"/>
    </source>
</evidence>
<evidence type="ECO:0000313" key="1">
    <source>
        <dbReference type="EMBL" id="QDP18533.1"/>
    </source>
</evidence>
<proteinExistence type="predicted"/>
<dbReference type="RefSeq" id="WP_147492996.1">
    <property type="nucleotide sequence ID" value="NZ_CP041659.1"/>
</dbReference>
<dbReference type="KEGG" id="sxa:FMM02_00285"/>
<dbReference type="Proteomes" id="UP000321857">
    <property type="component" value="Chromosome"/>
</dbReference>
<accession>A0A516INP6</accession>
<dbReference type="AlphaFoldDB" id="A0A516INP6"/>
<reference evidence="1 2" key="1">
    <citation type="submission" date="2019-07" db="EMBL/GenBank/DDBJ databases">
        <title>Sphingomonas AE3 Genome sequencing and assembly.</title>
        <authorList>
            <person name="Kim H."/>
        </authorList>
    </citation>
    <scope>NUCLEOTIDE SEQUENCE [LARGE SCALE GENOMIC DNA]</scope>
    <source>
        <strain evidence="1 2">AE3</strain>
    </source>
</reference>
<evidence type="ECO:0000313" key="2">
    <source>
        <dbReference type="Proteomes" id="UP000321857"/>
    </source>
</evidence>
<dbReference type="InterPro" id="IPR008949">
    <property type="entry name" value="Isoprenoid_synthase_dom_sf"/>
</dbReference>
<sequence>MRDRDLVRLHWPVELRPAFDALFDIDDALRSVVTSSTQPALGAIRLAWWREALEQLDHRGPPPEPRLQSVAAVLLPRGIRGEELGMLEDSWLAMLDEELDPDRIGEGGAMLFALAARLLEVDDPKLAWAGRLYGVARARRLSLALNRADAVDVLRGHRFPRRIRPLTSLARLAARDLRYGHGTEPEATPGRAGAILLHRLSGRVA</sequence>
<organism evidence="1 2">
    <name type="scientific">Sphingomonas xanthus</name>
    <dbReference type="NCBI Taxonomy" id="2594473"/>
    <lineage>
        <taxon>Bacteria</taxon>
        <taxon>Pseudomonadati</taxon>
        <taxon>Pseudomonadota</taxon>
        <taxon>Alphaproteobacteria</taxon>
        <taxon>Sphingomonadales</taxon>
        <taxon>Sphingomonadaceae</taxon>
        <taxon>Sphingomonas</taxon>
    </lineage>
</organism>